<comment type="caution">
    <text evidence="1">The sequence shown here is derived from an EMBL/GenBank/DDBJ whole genome shotgun (WGS) entry which is preliminary data.</text>
</comment>
<dbReference type="EMBL" id="JALJOR010000011">
    <property type="protein sequence ID" value="KAK9809231.1"/>
    <property type="molecule type" value="Genomic_DNA"/>
</dbReference>
<accession>A0AAW1P787</accession>
<gene>
    <name evidence="1" type="ORF">WJX72_011756</name>
</gene>
<dbReference type="InterPro" id="IPR011990">
    <property type="entry name" value="TPR-like_helical_dom_sf"/>
</dbReference>
<keyword evidence="2" id="KW-1185">Reference proteome</keyword>
<organism evidence="1 2">
    <name type="scientific">[Myrmecia] bisecta</name>
    <dbReference type="NCBI Taxonomy" id="41462"/>
    <lineage>
        <taxon>Eukaryota</taxon>
        <taxon>Viridiplantae</taxon>
        <taxon>Chlorophyta</taxon>
        <taxon>core chlorophytes</taxon>
        <taxon>Trebouxiophyceae</taxon>
        <taxon>Trebouxiales</taxon>
        <taxon>Trebouxiaceae</taxon>
        <taxon>Myrmecia</taxon>
    </lineage>
</organism>
<evidence type="ECO:0000313" key="1">
    <source>
        <dbReference type="EMBL" id="KAK9809231.1"/>
    </source>
</evidence>
<reference evidence="1 2" key="1">
    <citation type="journal article" date="2024" name="Nat. Commun.">
        <title>Phylogenomics reveals the evolutionary origins of lichenization in chlorophyte algae.</title>
        <authorList>
            <person name="Puginier C."/>
            <person name="Libourel C."/>
            <person name="Otte J."/>
            <person name="Skaloud P."/>
            <person name="Haon M."/>
            <person name="Grisel S."/>
            <person name="Petersen M."/>
            <person name="Berrin J.G."/>
            <person name="Delaux P.M."/>
            <person name="Dal Grande F."/>
            <person name="Keller J."/>
        </authorList>
    </citation>
    <scope>NUCLEOTIDE SEQUENCE [LARGE SCALE GENOMIC DNA]</scope>
    <source>
        <strain evidence="1 2">SAG 2043</strain>
    </source>
</reference>
<protein>
    <recommendedName>
        <fullName evidence="3">Tetratricopeptide repeat protein</fullName>
    </recommendedName>
</protein>
<proteinExistence type="predicted"/>
<dbReference type="Proteomes" id="UP001489004">
    <property type="component" value="Unassembled WGS sequence"/>
</dbReference>
<evidence type="ECO:0008006" key="3">
    <source>
        <dbReference type="Google" id="ProtNLM"/>
    </source>
</evidence>
<name>A0AAW1P787_9CHLO</name>
<dbReference type="AlphaFoldDB" id="A0AAW1P787"/>
<sequence length="200" mass="22248">MKRNHRQFLRQGDVPRAAAALQRSLNRHNNALSAYQLAEFYYSGQGVAQSYTRSADLYLEVLKAPRTGRYVIPEAATKQTEARAVCAIACLCRGLYFYDQGDREKAAANYRTAARLGPTGCPQGDAAVSQARDNLAAMSGRHLTPEELFTEETLAQFAAGLLTMHPRERWATKHRTAHISARYRGQLAQSVGMLMVLTRD</sequence>
<dbReference type="Gene3D" id="1.25.40.10">
    <property type="entry name" value="Tetratricopeptide repeat domain"/>
    <property type="match status" value="1"/>
</dbReference>
<dbReference type="SUPFAM" id="SSF81901">
    <property type="entry name" value="HCP-like"/>
    <property type="match status" value="1"/>
</dbReference>
<evidence type="ECO:0000313" key="2">
    <source>
        <dbReference type="Proteomes" id="UP001489004"/>
    </source>
</evidence>